<proteinExistence type="predicted"/>
<dbReference type="Pfam" id="PF09836">
    <property type="entry name" value="DUF2063"/>
    <property type="match status" value="1"/>
</dbReference>
<dbReference type="EMBL" id="JBIGHW010000011">
    <property type="protein sequence ID" value="MFG6442549.1"/>
    <property type="molecule type" value="Genomic_DNA"/>
</dbReference>
<evidence type="ECO:0000313" key="2">
    <source>
        <dbReference type="EMBL" id="MFG6442549.1"/>
    </source>
</evidence>
<name>A0ABW7FMI6_9BURK</name>
<evidence type="ECO:0000259" key="1">
    <source>
        <dbReference type="Pfam" id="PF09836"/>
    </source>
</evidence>
<keyword evidence="3" id="KW-1185">Reference proteome</keyword>
<dbReference type="Proteomes" id="UP001606301">
    <property type="component" value="Unassembled WGS sequence"/>
</dbReference>
<comment type="caution">
    <text evidence="2">The sequence shown here is derived from an EMBL/GenBank/DDBJ whole genome shotgun (WGS) entry which is preliminary data.</text>
</comment>
<feature type="domain" description="Putative DNA-binding" evidence="1">
    <location>
        <begin position="4"/>
        <end position="89"/>
    </location>
</feature>
<organism evidence="2 3">
    <name type="scientific">Pelomonas margarita</name>
    <dbReference type="NCBI Taxonomy" id="3299031"/>
    <lineage>
        <taxon>Bacteria</taxon>
        <taxon>Pseudomonadati</taxon>
        <taxon>Pseudomonadota</taxon>
        <taxon>Betaproteobacteria</taxon>
        <taxon>Burkholderiales</taxon>
        <taxon>Sphaerotilaceae</taxon>
        <taxon>Roseateles</taxon>
    </lineage>
</organism>
<dbReference type="GO" id="GO:0003677">
    <property type="term" value="F:DNA binding"/>
    <property type="evidence" value="ECO:0007669"/>
    <property type="project" value="UniProtKB-KW"/>
</dbReference>
<accession>A0ABW7FMI6</accession>
<sequence>MKAAQQAFVDALLGRADAPVTLTGGERGLAAYRHNLSALARQALAVPFTRVRDALGDDEFAQLAWTFWRAHPPSSGDLGEWGGALAWFLAERAGEASGLPDLARLDWAIHNAERAADAALDADSLQWLGSTPPDGLWLQLRPGVTLLAQRAGAVLVWRDGWRGVSQPLPAPDAAFMRALLDGSNLAAALEIAADVKGPGAETDFDFGAWLQAALRKAWLQAVRSTPANRIDMP</sequence>
<reference evidence="2 3" key="1">
    <citation type="submission" date="2024-08" db="EMBL/GenBank/DDBJ databases">
        <authorList>
            <person name="Lu H."/>
        </authorList>
    </citation>
    <scope>NUCLEOTIDE SEQUENCE [LARGE SCALE GENOMIC DNA]</scope>
    <source>
        <strain evidence="2 3">LKC17W</strain>
    </source>
</reference>
<dbReference type="InterPro" id="IPR018640">
    <property type="entry name" value="DUF2063"/>
</dbReference>
<protein>
    <submittedName>
        <fullName evidence="2">DNA-binding domain-containing protein</fullName>
    </submittedName>
</protein>
<dbReference type="RefSeq" id="WP_394399910.1">
    <property type="nucleotide sequence ID" value="NZ_JBIGHW010000011.1"/>
</dbReference>
<evidence type="ECO:0000313" key="3">
    <source>
        <dbReference type="Proteomes" id="UP001606301"/>
    </source>
</evidence>
<keyword evidence="2" id="KW-0238">DNA-binding</keyword>
<gene>
    <name evidence="2" type="ORF">ACG0Z3_17825</name>
</gene>